<evidence type="ECO:0000313" key="3">
    <source>
        <dbReference type="EMBL" id="PEH42743.1"/>
    </source>
</evidence>
<proteinExistence type="predicted"/>
<dbReference type="EMBL" id="PDDY01000001">
    <property type="protein sequence ID" value="PEH42743.1"/>
    <property type="molecule type" value="Genomic_DNA"/>
</dbReference>
<reference evidence="6" key="3">
    <citation type="submission" date="2017-09" db="EMBL/GenBank/DDBJ databases">
        <title>FDA dAtabase for Regulatory Grade micrObial Sequences (FDA-ARGOS): Supporting development and validation of Infectious Disease Dx tests.</title>
        <authorList>
            <person name="Minogue T."/>
            <person name="Wolcott M."/>
            <person name="Wasieloski L."/>
            <person name="Aguilar W."/>
            <person name="Moore D."/>
            <person name="Tallon L."/>
            <person name="Sadzewicz L."/>
            <person name="Ott S."/>
            <person name="Zhao X."/>
            <person name="Nagaraj S."/>
            <person name="Vavikolanu K."/>
            <person name="Aluvathingal J."/>
            <person name="Nadendla S."/>
            <person name="Sichtig H."/>
        </authorList>
    </citation>
    <scope>NUCLEOTIDE SEQUENCE [LARGE SCALE GENOMIC DNA]</scope>
    <source>
        <strain evidence="6">FDAARGOS_390</strain>
    </source>
</reference>
<dbReference type="OrthoDB" id="123261at2"/>
<sequence>MADSPQDDARKRKPLWVWVALLIPYAALLWLPFYNYGKPAFAGLPMFYWYQLLWVPVTSVLLYLVYRSEK</sequence>
<evidence type="ECO:0000313" key="2">
    <source>
        <dbReference type="EMBL" id="KGC13952.1"/>
    </source>
</evidence>
<dbReference type="EMBL" id="JPGG01000016">
    <property type="protein sequence ID" value="KGC13952.1"/>
    <property type="molecule type" value="Genomic_DNA"/>
</dbReference>
<evidence type="ECO:0000313" key="6">
    <source>
        <dbReference type="Proteomes" id="UP000220629"/>
    </source>
</evidence>
<reference evidence="2 5" key="1">
    <citation type="submission" date="2014-04" db="EMBL/GenBank/DDBJ databases">
        <authorList>
            <person name="Bishop-Lilly K.A."/>
            <person name="Broomall S.M."/>
            <person name="Chain P.S."/>
            <person name="Chertkov O."/>
            <person name="Coyne S.R."/>
            <person name="Daligault H.E."/>
            <person name="Davenport K.W."/>
            <person name="Erkkila T."/>
            <person name="Frey K.G."/>
            <person name="Gibbons H.S."/>
            <person name="Gu W."/>
            <person name="Jaissle J."/>
            <person name="Johnson S.L."/>
            <person name="Koroleva G.I."/>
            <person name="Ladner J.T."/>
            <person name="Lo C.-C."/>
            <person name="Minogue T.D."/>
            <person name="Munk C."/>
            <person name="Palacios G.F."/>
            <person name="Redden C.L."/>
            <person name="Rosenzweig C.N."/>
            <person name="Scholz M.B."/>
            <person name="Teshima H."/>
            <person name="Xu Y."/>
        </authorList>
    </citation>
    <scope>NUCLEOTIDE SEQUENCE [LARGE SCALE GENOMIC DNA]</scope>
    <source>
        <strain evidence="2">Gladioli</strain>
        <strain evidence="5">gladioli</strain>
    </source>
</reference>
<evidence type="ECO:0000256" key="1">
    <source>
        <dbReference type="SAM" id="Phobius"/>
    </source>
</evidence>
<reference evidence="3" key="2">
    <citation type="submission" date="2017-09" db="EMBL/GenBank/DDBJ databases">
        <title>FDA dAtabase for Regulatory Grade micrObial Sequences (FDA-ARGOS): Supporting development and validation of Infectious Disease Dx tests.</title>
        <authorList>
            <person name="Minogue T."/>
            <person name="Wolcott M."/>
            <person name="Wasieloski L."/>
            <person name="Aguilar W."/>
            <person name="Moore D."/>
            <person name="Tallon L.J."/>
            <person name="Sadzewicz L."/>
            <person name="Ott S."/>
            <person name="Zhao X."/>
            <person name="Nagaraj S."/>
            <person name="Vavikolanu K."/>
            <person name="Aluvathingal J."/>
            <person name="Nadendla S."/>
            <person name="Sichtig H."/>
        </authorList>
    </citation>
    <scope>NUCLEOTIDE SEQUENCE</scope>
    <source>
        <strain evidence="3">FDAARGOS_390</strain>
    </source>
</reference>
<dbReference type="OMA" id="MLWVGSY"/>
<accession>A0A095W0V0</accession>
<dbReference type="InterPro" id="IPR021741">
    <property type="entry name" value="DUF3311"/>
</dbReference>
<gene>
    <name evidence="3" type="ORF">CRM94_11590</name>
    <name evidence="2" type="ORF">DM48_2321</name>
    <name evidence="4" type="ORF">NYZ96_34310</name>
</gene>
<reference evidence="4" key="4">
    <citation type="submission" date="2022-09" db="EMBL/GenBank/DDBJ databases">
        <title>Genomic of Burkholderia gladioli.</title>
        <authorList>
            <person name="Wu H."/>
        </authorList>
    </citation>
    <scope>NUCLEOTIDE SEQUENCE</scope>
    <source>
        <strain evidence="4">ZN-S4</strain>
    </source>
</reference>
<dbReference type="AlphaFoldDB" id="A0A095W0V0"/>
<organism evidence="3 6">
    <name type="scientific">Burkholderia gladioli</name>
    <name type="common">Pseudomonas marginata</name>
    <name type="synonym">Phytomonas marginata</name>
    <dbReference type="NCBI Taxonomy" id="28095"/>
    <lineage>
        <taxon>Bacteria</taxon>
        <taxon>Pseudomonadati</taxon>
        <taxon>Pseudomonadota</taxon>
        <taxon>Betaproteobacteria</taxon>
        <taxon>Burkholderiales</taxon>
        <taxon>Burkholderiaceae</taxon>
        <taxon>Burkholderia</taxon>
    </lineage>
</organism>
<dbReference type="Proteomes" id="UP001059745">
    <property type="component" value="Chromosome 2"/>
</dbReference>
<keyword evidence="1" id="KW-1133">Transmembrane helix</keyword>
<dbReference type="KEGG" id="bgo:BM43_5445"/>
<feature type="transmembrane region" description="Helical" evidence="1">
    <location>
        <begin position="46"/>
        <end position="66"/>
    </location>
</feature>
<dbReference type="Proteomes" id="UP000029590">
    <property type="component" value="Unassembled WGS sequence"/>
</dbReference>
<evidence type="ECO:0000313" key="5">
    <source>
        <dbReference type="Proteomes" id="UP000029590"/>
    </source>
</evidence>
<accession>A0A095G990</accession>
<dbReference type="EMBL" id="CP104215">
    <property type="protein sequence ID" value="UWX73468.1"/>
    <property type="molecule type" value="Genomic_DNA"/>
</dbReference>
<dbReference type="GeneID" id="66460487"/>
<keyword evidence="1" id="KW-0812">Transmembrane</keyword>
<feature type="transmembrane region" description="Helical" evidence="1">
    <location>
        <begin position="15"/>
        <end position="34"/>
    </location>
</feature>
<dbReference type="Pfam" id="PF11755">
    <property type="entry name" value="DUF3311"/>
    <property type="match status" value="1"/>
</dbReference>
<dbReference type="RefSeq" id="WP_013690491.1">
    <property type="nucleotide sequence ID" value="NZ_CADEPO010000026.1"/>
</dbReference>
<keyword evidence="1" id="KW-0472">Membrane</keyword>
<protein>
    <submittedName>
        <fullName evidence="3">DUF3311 domain-containing protein</fullName>
    </submittedName>
</protein>
<name>A0A095W0V0_BURGA</name>
<evidence type="ECO:0000313" key="4">
    <source>
        <dbReference type="EMBL" id="UWX73468.1"/>
    </source>
</evidence>
<dbReference type="Proteomes" id="UP000220629">
    <property type="component" value="Unassembled WGS sequence"/>
</dbReference>